<dbReference type="PANTHER" id="PTHR30619">
    <property type="entry name" value="DNA INTERNALIZATION/COMPETENCE PROTEIN COMEC/REC2"/>
    <property type="match status" value="1"/>
</dbReference>
<protein>
    <submittedName>
        <fullName evidence="9">ComEC/Rec2 family competence protein</fullName>
    </submittedName>
</protein>
<feature type="transmembrane region" description="Helical" evidence="7">
    <location>
        <begin position="413"/>
        <end position="429"/>
    </location>
</feature>
<feature type="transmembrane region" description="Helical" evidence="7">
    <location>
        <begin position="44"/>
        <end position="61"/>
    </location>
</feature>
<evidence type="ECO:0000256" key="3">
    <source>
        <dbReference type="ARBA" id="ARBA00022692"/>
    </source>
</evidence>
<dbReference type="InterPro" id="IPR036866">
    <property type="entry name" value="RibonucZ/Hydroxyglut_hydro"/>
</dbReference>
<evidence type="ECO:0000256" key="7">
    <source>
        <dbReference type="SAM" id="Phobius"/>
    </source>
</evidence>
<feature type="transmembrane region" description="Helical" evidence="7">
    <location>
        <begin position="460"/>
        <end position="478"/>
    </location>
</feature>
<feature type="region of interest" description="Disordered" evidence="6">
    <location>
        <begin position="763"/>
        <end position="799"/>
    </location>
</feature>
<evidence type="ECO:0000256" key="4">
    <source>
        <dbReference type="ARBA" id="ARBA00022989"/>
    </source>
</evidence>
<feature type="transmembrane region" description="Helical" evidence="7">
    <location>
        <begin position="388"/>
        <end position="407"/>
    </location>
</feature>
<comment type="subcellular location">
    <subcellularLocation>
        <location evidence="1">Cell membrane</location>
        <topology evidence="1">Multi-pass membrane protein</topology>
    </subcellularLocation>
</comment>
<evidence type="ECO:0000313" key="9">
    <source>
        <dbReference type="EMBL" id="GAA2474124.1"/>
    </source>
</evidence>
<name>A0ABN3L0K1_9ACTN</name>
<feature type="transmembrane region" description="Helical" evidence="7">
    <location>
        <begin position="436"/>
        <end position="454"/>
    </location>
</feature>
<feature type="region of interest" description="Disordered" evidence="6">
    <location>
        <begin position="154"/>
        <end position="248"/>
    </location>
</feature>
<dbReference type="InterPro" id="IPR052159">
    <property type="entry name" value="Competence_DNA_uptake"/>
</dbReference>
<proteinExistence type="predicted"/>
<evidence type="ECO:0000256" key="6">
    <source>
        <dbReference type="SAM" id="MobiDB-lite"/>
    </source>
</evidence>
<keyword evidence="4 7" id="KW-1133">Transmembrane helix</keyword>
<feature type="domain" description="Metallo-beta-lactamase" evidence="8">
    <location>
        <begin position="651"/>
        <end position="863"/>
    </location>
</feature>
<evidence type="ECO:0000259" key="8">
    <source>
        <dbReference type="SMART" id="SM00849"/>
    </source>
</evidence>
<gene>
    <name evidence="9" type="ORF">GCM10010422_16490</name>
</gene>
<feature type="transmembrane region" description="Helical" evidence="7">
    <location>
        <begin position="490"/>
        <end position="511"/>
    </location>
</feature>
<feature type="transmembrane region" description="Helical" evidence="7">
    <location>
        <begin position="20"/>
        <end position="37"/>
    </location>
</feature>
<evidence type="ECO:0000256" key="5">
    <source>
        <dbReference type="ARBA" id="ARBA00023136"/>
    </source>
</evidence>
<organism evidence="9 10">
    <name type="scientific">Streptomyces graminearus</name>
    <dbReference type="NCBI Taxonomy" id="284030"/>
    <lineage>
        <taxon>Bacteria</taxon>
        <taxon>Bacillati</taxon>
        <taxon>Actinomycetota</taxon>
        <taxon>Actinomycetes</taxon>
        <taxon>Kitasatosporales</taxon>
        <taxon>Streptomycetaceae</taxon>
        <taxon>Streptomyces</taxon>
    </lineage>
</organism>
<evidence type="ECO:0000313" key="10">
    <source>
        <dbReference type="Proteomes" id="UP001501721"/>
    </source>
</evidence>
<keyword evidence="3 7" id="KW-0812">Transmembrane</keyword>
<reference evidence="9 10" key="1">
    <citation type="journal article" date="2019" name="Int. J. Syst. Evol. Microbiol.">
        <title>The Global Catalogue of Microorganisms (GCM) 10K type strain sequencing project: providing services to taxonomists for standard genome sequencing and annotation.</title>
        <authorList>
            <consortium name="The Broad Institute Genomics Platform"/>
            <consortium name="The Broad Institute Genome Sequencing Center for Infectious Disease"/>
            <person name="Wu L."/>
            <person name="Ma J."/>
        </authorList>
    </citation>
    <scope>NUCLEOTIDE SEQUENCE [LARGE SCALE GENOMIC DNA]</scope>
    <source>
        <strain evidence="9 10">JCM 6923</strain>
    </source>
</reference>
<feature type="transmembrane region" description="Helical" evidence="7">
    <location>
        <begin position="517"/>
        <end position="541"/>
    </location>
</feature>
<dbReference type="InterPro" id="IPR004477">
    <property type="entry name" value="ComEC_N"/>
</dbReference>
<sequence>MSATLPHGTGPDPEPGPLDLRLVPPALAAWATAALTLDAPTDRTVWIVAVSLLGGIVLLGASRAGPEPPGPPGRRSTWARASLAAVLLCVAASAASAGLQGADVRRGPVPELARRSAIVTADIELTGDPWLSRPRVRGDHTAPAAVLIRAKVRRVEESDGRSTRTRAPVLVVVDGGVPGPERSSGPRSEQETPEIPEVPDRVRGAAGDGSASAAGGSGAPSDGVAASVEDSGASEKAAAPAGGSRARAGQAGWLRLLPSTRLRVAGRLAPALVGGDRTAAVLRVRGLPGARVLAGPSGPQRWAGRLRDGLRAATDGLPGDARALLPGLVVGDTARITPELDDAFKATDLTHTLAVSGSNLTVLLALLIGPPGLARLTERRGLAPRLGLSLRATALFAGALTLGFVLVCRPDPSVLRAAVCGAIALLALATGRRRSLVPALATAVLLLVLYDPWLARGYGFLLSVLATGALLVLAPGWSEGLRRRGVPPRLAEALGAAAAAQAVCAPVVAVLSARVSLVAVPCNLLAEAAVAPATVLGFAALATAPVAMPLAELLAWGASWPTWWIAGVARAGAGLPGAGVDWPGTWPGALLLAGVTVAVVLAGRRLVRHPWWCGLFGALLLLALVRPAPLTRVVTGWPPPGWRYAMCDVGQGDATVLAAGAGAGVVVDAGPDPAAVDRCLRQLGISRVPLLVLTHFHADHVAGLPGVLRGREVAAIETTGFEEPRQEAEFVRREAAGRHIPVTRAVAGEERRTGPLSWRVLWPPADTGPPTAAGPPPGTGPLAGPGVLAGPGPLAGAAPPPPNGPVAAPEFDGPNDASVALLVRTGGLRLLLLGDLEPPDQQALLRSPEAAGMAGVDVLKVAHHGSAYQDPELIRLVAPRVALISCGTGNPYGHPAPSTVAALRAGGALVLRTDRDGALAVGGTGGTDREVRVTRDGASG</sequence>
<dbReference type="Pfam" id="PF03772">
    <property type="entry name" value="Competence"/>
    <property type="match status" value="1"/>
</dbReference>
<dbReference type="SUPFAM" id="SSF56281">
    <property type="entry name" value="Metallo-hydrolase/oxidoreductase"/>
    <property type="match status" value="1"/>
</dbReference>
<feature type="transmembrane region" description="Helical" evidence="7">
    <location>
        <begin position="585"/>
        <end position="603"/>
    </location>
</feature>
<dbReference type="SMART" id="SM00849">
    <property type="entry name" value="Lactamase_B"/>
    <property type="match status" value="1"/>
</dbReference>
<dbReference type="NCBIfam" id="TIGR00360">
    <property type="entry name" value="ComEC_N-term"/>
    <property type="match status" value="1"/>
</dbReference>
<dbReference type="Proteomes" id="UP001501721">
    <property type="component" value="Unassembled WGS sequence"/>
</dbReference>
<feature type="transmembrane region" description="Helical" evidence="7">
    <location>
        <begin position="81"/>
        <end position="99"/>
    </location>
</feature>
<evidence type="ECO:0000256" key="1">
    <source>
        <dbReference type="ARBA" id="ARBA00004651"/>
    </source>
</evidence>
<dbReference type="InterPro" id="IPR001279">
    <property type="entry name" value="Metallo-B-lactamas"/>
</dbReference>
<dbReference type="EMBL" id="BAAATL010000007">
    <property type="protein sequence ID" value="GAA2474124.1"/>
    <property type="molecule type" value="Genomic_DNA"/>
</dbReference>
<keyword evidence="2" id="KW-1003">Cell membrane</keyword>
<evidence type="ECO:0000256" key="2">
    <source>
        <dbReference type="ARBA" id="ARBA00022475"/>
    </source>
</evidence>
<accession>A0ABN3L0K1</accession>
<feature type="transmembrane region" description="Helical" evidence="7">
    <location>
        <begin position="610"/>
        <end position="628"/>
    </location>
</feature>
<feature type="compositionally biased region" description="Low complexity" evidence="6">
    <location>
        <begin position="237"/>
        <end position="248"/>
    </location>
</feature>
<feature type="compositionally biased region" description="Low complexity" evidence="6">
    <location>
        <begin position="204"/>
        <end position="228"/>
    </location>
</feature>
<keyword evidence="10" id="KW-1185">Reference proteome</keyword>
<comment type="caution">
    <text evidence="9">The sequence shown here is derived from an EMBL/GenBank/DDBJ whole genome shotgun (WGS) entry which is preliminary data.</text>
</comment>
<dbReference type="Gene3D" id="3.60.15.10">
    <property type="entry name" value="Ribonuclease Z/Hydroxyacylglutathione hydrolase-like"/>
    <property type="match status" value="1"/>
</dbReference>
<keyword evidence="5 7" id="KW-0472">Membrane</keyword>
<dbReference type="Pfam" id="PF00753">
    <property type="entry name" value="Lactamase_B"/>
    <property type="match status" value="1"/>
</dbReference>
<dbReference type="RefSeq" id="WP_346079168.1">
    <property type="nucleotide sequence ID" value="NZ_BAAATL010000007.1"/>
</dbReference>
<dbReference type="PANTHER" id="PTHR30619:SF1">
    <property type="entry name" value="RECOMBINATION PROTEIN 2"/>
    <property type="match status" value="1"/>
</dbReference>